<feature type="region of interest" description="Disordered" evidence="1">
    <location>
        <begin position="288"/>
        <end position="315"/>
    </location>
</feature>
<feature type="signal peptide" evidence="2">
    <location>
        <begin position="1"/>
        <end position="26"/>
    </location>
</feature>
<feature type="domain" description="HAUS augmin-like complex subunit 6 N-terminal" evidence="3">
    <location>
        <begin position="132"/>
        <end position="209"/>
    </location>
</feature>
<dbReference type="Pfam" id="PF14661">
    <property type="entry name" value="HAUS6_N"/>
    <property type="match status" value="1"/>
</dbReference>
<evidence type="ECO:0000259" key="3">
    <source>
        <dbReference type="Pfam" id="PF14661"/>
    </source>
</evidence>
<protein>
    <recommendedName>
        <fullName evidence="3">HAUS augmin-like complex subunit 6 N-terminal domain-containing protein</fullName>
    </recommendedName>
</protein>
<dbReference type="EMBL" id="JARKIE010000055">
    <property type="protein sequence ID" value="KAJ7691980.1"/>
    <property type="molecule type" value="Genomic_DNA"/>
</dbReference>
<gene>
    <name evidence="4" type="ORF">B0H17DRAFT_551693</name>
</gene>
<evidence type="ECO:0000256" key="1">
    <source>
        <dbReference type="SAM" id="MobiDB-lite"/>
    </source>
</evidence>
<organism evidence="4 5">
    <name type="scientific">Mycena rosella</name>
    <name type="common">Pink bonnet</name>
    <name type="synonym">Agaricus rosellus</name>
    <dbReference type="NCBI Taxonomy" id="1033263"/>
    <lineage>
        <taxon>Eukaryota</taxon>
        <taxon>Fungi</taxon>
        <taxon>Dikarya</taxon>
        <taxon>Basidiomycota</taxon>
        <taxon>Agaricomycotina</taxon>
        <taxon>Agaricomycetes</taxon>
        <taxon>Agaricomycetidae</taxon>
        <taxon>Agaricales</taxon>
        <taxon>Marasmiineae</taxon>
        <taxon>Mycenaceae</taxon>
        <taxon>Mycena</taxon>
    </lineage>
</organism>
<evidence type="ECO:0000313" key="5">
    <source>
        <dbReference type="Proteomes" id="UP001221757"/>
    </source>
</evidence>
<dbReference type="Proteomes" id="UP001221757">
    <property type="component" value="Unassembled WGS sequence"/>
</dbReference>
<reference evidence="4" key="1">
    <citation type="submission" date="2023-03" db="EMBL/GenBank/DDBJ databases">
        <title>Massive genome expansion in bonnet fungi (Mycena s.s.) driven by repeated elements and novel gene families across ecological guilds.</title>
        <authorList>
            <consortium name="Lawrence Berkeley National Laboratory"/>
            <person name="Harder C.B."/>
            <person name="Miyauchi S."/>
            <person name="Viragh M."/>
            <person name="Kuo A."/>
            <person name="Thoen E."/>
            <person name="Andreopoulos B."/>
            <person name="Lu D."/>
            <person name="Skrede I."/>
            <person name="Drula E."/>
            <person name="Henrissat B."/>
            <person name="Morin E."/>
            <person name="Kohler A."/>
            <person name="Barry K."/>
            <person name="LaButti K."/>
            <person name="Morin E."/>
            <person name="Salamov A."/>
            <person name="Lipzen A."/>
            <person name="Mereny Z."/>
            <person name="Hegedus B."/>
            <person name="Baldrian P."/>
            <person name="Stursova M."/>
            <person name="Weitz H."/>
            <person name="Taylor A."/>
            <person name="Grigoriev I.V."/>
            <person name="Nagy L.G."/>
            <person name="Martin F."/>
            <person name="Kauserud H."/>
        </authorList>
    </citation>
    <scope>NUCLEOTIDE SEQUENCE</scope>
    <source>
        <strain evidence="4">CBHHK067</strain>
    </source>
</reference>
<evidence type="ECO:0000313" key="4">
    <source>
        <dbReference type="EMBL" id="KAJ7691980.1"/>
    </source>
</evidence>
<comment type="caution">
    <text evidence="4">The sequence shown here is derived from an EMBL/GenBank/DDBJ whole genome shotgun (WGS) entry which is preliminary data.</text>
</comment>
<dbReference type="InterPro" id="IPR028163">
    <property type="entry name" value="HAUS_6_N"/>
</dbReference>
<feature type="region of interest" description="Disordered" evidence="1">
    <location>
        <begin position="104"/>
        <end position="123"/>
    </location>
</feature>
<keyword evidence="2" id="KW-0732">Signal</keyword>
<keyword evidence="5" id="KW-1185">Reference proteome</keyword>
<sequence>MSPNVFALPVPLIFLVHLYILQYPHANKPEYDHAMFDPRVRGLRDRTKTMEDVCYFLVARIEGTKELARRALPTYPCLQPADTIAFRTSLAKLLENLRHKSIFPNESGKQSRPGATAKSTPSAGGAAWWWKDVVVRKSLLEECGGERFERLLLALSTHALFNGSATHVELDETHALLRAQPRIYTAQSAAFQSRQNAWARAASQLIQQQSDLKTLRVRRPYIFLLDQWVLIPAQANVLSFRTKKYAGLLTEKLRALADAKLQDLLAVQWDHFALEFLAELSGLDSLSSSSSPQSAPEGTLSAEVRVRLATPPSDF</sequence>
<evidence type="ECO:0000256" key="2">
    <source>
        <dbReference type="SAM" id="SignalP"/>
    </source>
</evidence>
<feature type="chain" id="PRO_5042187862" description="HAUS augmin-like complex subunit 6 N-terminal domain-containing protein" evidence="2">
    <location>
        <begin position="27"/>
        <end position="315"/>
    </location>
</feature>
<dbReference type="AlphaFoldDB" id="A0AAD7DID5"/>
<accession>A0AAD7DID5</accession>
<proteinExistence type="predicted"/>
<name>A0AAD7DID5_MYCRO</name>